<evidence type="ECO:0000256" key="5">
    <source>
        <dbReference type="SAM" id="Phobius"/>
    </source>
</evidence>
<protein>
    <submittedName>
        <fullName evidence="6">MAPEG family protein</fullName>
    </submittedName>
</protein>
<feature type="transmembrane region" description="Helical" evidence="5">
    <location>
        <begin position="95"/>
        <end position="116"/>
    </location>
</feature>
<keyword evidence="4 5" id="KW-0472">Membrane</keyword>
<keyword evidence="7" id="KW-1185">Reference proteome</keyword>
<comment type="subcellular location">
    <subcellularLocation>
        <location evidence="1">Membrane</location>
    </subcellularLocation>
</comment>
<sequence length="117" mass="12386">MALLFVALSARVIRQRIAANVSIGDGADAALLQRVRVQANCAEYAPFGLLLLAMAELQGMPGWSVHVLGAMLFLGRVAHAVGLGSVPQIMQARQVGMVLTFVMLVLAALANIYLSIL</sequence>
<evidence type="ECO:0000313" key="7">
    <source>
        <dbReference type="Proteomes" id="UP001597108"/>
    </source>
</evidence>
<keyword evidence="3 5" id="KW-1133">Transmembrane helix</keyword>
<dbReference type="Pfam" id="PF01124">
    <property type="entry name" value="MAPEG"/>
    <property type="match status" value="1"/>
</dbReference>
<dbReference type="PANTHER" id="PTHR35814">
    <property type="match status" value="1"/>
</dbReference>
<dbReference type="RefSeq" id="WP_386075529.1">
    <property type="nucleotide sequence ID" value="NZ_JBHTJT010000030.1"/>
</dbReference>
<dbReference type="Gene3D" id="1.20.120.550">
    <property type="entry name" value="Membrane associated eicosanoid/glutathione metabolism-like domain"/>
    <property type="match status" value="1"/>
</dbReference>
<accession>A0ABW3IRS2</accession>
<name>A0ABW3IRS2_9RHOB</name>
<dbReference type="PANTHER" id="PTHR35814:SF1">
    <property type="entry name" value="GLUTATHIONE S-TRANSFERASE-RELATED"/>
    <property type="match status" value="1"/>
</dbReference>
<reference evidence="7" key="1">
    <citation type="journal article" date="2019" name="Int. J. Syst. Evol. Microbiol.">
        <title>The Global Catalogue of Microorganisms (GCM) 10K type strain sequencing project: providing services to taxonomists for standard genome sequencing and annotation.</title>
        <authorList>
            <consortium name="The Broad Institute Genomics Platform"/>
            <consortium name="The Broad Institute Genome Sequencing Center for Infectious Disease"/>
            <person name="Wu L."/>
            <person name="Ma J."/>
        </authorList>
    </citation>
    <scope>NUCLEOTIDE SEQUENCE [LARGE SCALE GENOMIC DNA]</scope>
    <source>
        <strain evidence="7">CCUG 60524</strain>
    </source>
</reference>
<organism evidence="6 7">
    <name type="scientific">Tropicimonas aquimaris</name>
    <dbReference type="NCBI Taxonomy" id="914152"/>
    <lineage>
        <taxon>Bacteria</taxon>
        <taxon>Pseudomonadati</taxon>
        <taxon>Pseudomonadota</taxon>
        <taxon>Alphaproteobacteria</taxon>
        <taxon>Rhodobacterales</taxon>
        <taxon>Roseobacteraceae</taxon>
        <taxon>Tropicimonas</taxon>
    </lineage>
</organism>
<feature type="transmembrane region" description="Helical" evidence="5">
    <location>
        <begin position="63"/>
        <end position="83"/>
    </location>
</feature>
<dbReference type="InterPro" id="IPR023352">
    <property type="entry name" value="MAPEG-like_dom_sf"/>
</dbReference>
<evidence type="ECO:0000256" key="3">
    <source>
        <dbReference type="ARBA" id="ARBA00022989"/>
    </source>
</evidence>
<gene>
    <name evidence="6" type="ORF">ACFQ2S_14330</name>
</gene>
<dbReference type="InterPro" id="IPR001129">
    <property type="entry name" value="Membr-assoc_MAPEG"/>
</dbReference>
<evidence type="ECO:0000256" key="1">
    <source>
        <dbReference type="ARBA" id="ARBA00004370"/>
    </source>
</evidence>
<dbReference type="Proteomes" id="UP001597108">
    <property type="component" value="Unassembled WGS sequence"/>
</dbReference>
<dbReference type="SUPFAM" id="SSF161084">
    <property type="entry name" value="MAPEG domain-like"/>
    <property type="match status" value="1"/>
</dbReference>
<dbReference type="EMBL" id="JBHTJT010000030">
    <property type="protein sequence ID" value="MFD0980827.1"/>
    <property type="molecule type" value="Genomic_DNA"/>
</dbReference>
<evidence type="ECO:0000256" key="4">
    <source>
        <dbReference type="ARBA" id="ARBA00023136"/>
    </source>
</evidence>
<evidence type="ECO:0000256" key="2">
    <source>
        <dbReference type="ARBA" id="ARBA00022692"/>
    </source>
</evidence>
<keyword evidence="2 5" id="KW-0812">Transmembrane</keyword>
<proteinExistence type="predicted"/>
<comment type="caution">
    <text evidence="6">The sequence shown here is derived from an EMBL/GenBank/DDBJ whole genome shotgun (WGS) entry which is preliminary data.</text>
</comment>
<evidence type="ECO:0000313" key="6">
    <source>
        <dbReference type="EMBL" id="MFD0980827.1"/>
    </source>
</evidence>